<feature type="region of interest" description="Disordered" evidence="3">
    <location>
        <begin position="344"/>
        <end position="364"/>
    </location>
</feature>
<reference evidence="5 6" key="1">
    <citation type="journal article" date="2014" name="Nat. Commun.">
        <title>Klebsormidium flaccidum genome reveals primary factors for plant terrestrial adaptation.</title>
        <authorList>
            <person name="Hori K."/>
            <person name="Maruyama F."/>
            <person name="Fujisawa T."/>
            <person name="Togashi T."/>
            <person name="Yamamoto N."/>
            <person name="Seo M."/>
            <person name="Sato S."/>
            <person name="Yamada T."/>
            <person name="Mori H."/>
            <person name="Tajima N."/>
            <person name="Moriyama T."/>
            <person name="Ikeuchi M."/>
            <person name="Watanabe M."/>
            <person name="Wada H."/>
            <person name="Kobayashi K."/>
            <person name="Saito M."/>
            <person name="Masuda T."/>
            <person name="Sasaki-Sekimoto Y."/>
            <person name="Mashiguchi K."/>
            <person name="Awai K."/>
            <person name="Shimojima M."/>
            <person name="Masuda S."/>
            <person name="Iwai M."/>
            <person name="Nobusawa T."/>
            <person name="Narise T."/>
            <person name="Kondo S."/>
            <person name="Saito H."/>
            <person name="Sato R."/>
            <person name="Murakawa M."/>
            <person name="Ihara Y."/>
            <person name="Oshima-Yamada Y."/>
            <person name="Ohtaka K."/>
            <person name="Satoh M."/>
            <person name="Sonobe K."/>
            <person name="Ishii M."/>
            <person name="Ohtani R."/>
            <person name="Kanamori-Sato M."/>
            <person name="Honoki R."/>
            <person name="Miyazaki D."/>
            <person name="Mochizuki H."/>
            <person name="Umetsu J."/>
            <person name="Higashi K."/>
            <person name="Shibata D."/>
            <person name="Kamiya Y."/>
            <person name="Sato N."/>
            <person name="Nakamura Y."/>
            <person name="Tabata S."/>
            <person name="Ida S."/>
            <person name="Kurokawa K."/>
            <person name="Ohta H."/>
        </authorList>
    </citation>
    <scope>NUCLEOTIDE SEQUENCE [LARGE SCALE GENOMIC DNA]</scope>
    <source>
        <strain evidence="5 6">NIES-2285</strain>
    </source>
</reference>
<dbReference type="Proteomes" id="UP000054558">
    <property type="component" value="Unassembled WGS sequence"/>
</dbReference>
<dbReference type="OrthoDB" id="3223806at2759"/>
<evidence type="ECO:0000256" key="2">
    <source>
        <dbReference type="SAM" id="Coils"/>
    </source>
</evidence>
<sequence>MPGLTSTRTFGSRELASFVSDTAGLGGSQLEKLAAQYKGRRRALLVAVNYVQSDRGIPRLYGCTKDVELALELLTSVYGFEGSNIMVLADAGPFSRPQALPTKANILRYLNQLVEDSEEGDIAYFHYSGHGAQAPDSTGEEWDGLKEILCPSDVKVSKNDGFDNYIGQEEFKDLIHNFRPGVWGVVVLDCCHSGDDSPGSGSGQRGLLEESGSPPFRNRKISFSFASEQGGSTRGPVPPASSYNRTGLLDPTGKAAEIPVMWSACGESQTSADATINGGPVGAFSHFFYGTLLASGGDTARIGDVIIAVKGGLKKGRFTQRPIFKLKNGSGREVLPLLPPPGGNFTRSASPRDLPTAANPSTVTTRRDVTLTGEGDSTAVVRKLEAQSGLSPEDLRMLKNPTTGKRRDPILEWKKAVNGAPPPAALDWDACQIYARALAAGGFKGLRAAAQLAGDGALLEILSGGAFERLSTDTVRDPASSDFTPRGGPADLLEPPPGAGTAAERVSAYLQRVIAAVPGVDRSLDQARAVLWEELRRIGGEACVAAGTPALNTPARDSPDINSTYAAIYSLIAPLNDPMLVRSVLGVATGLAYDLDFWDAYDAAAAGRPPPVDIPDESPGGSANGMGDGSAAGTANGTANGAPPALANGALSPLATGMSAGKKVTSPPAFLAWDEELVAKVAAHNDFLVKFAGEIDEDAARRSFVASLIAEKGGAGFWFGEVMGRTAVPPWEPSAGTDQMRALGSNVETPVVGLVGEHPREKELLGGILALTGSIQGVQVGLDIARAARSGSLTEPDRLRLFGALLALCLPRASSRELIFAAWQLVGFESFLRTPEGASGNPPDRWNADTVNGLITYVEAVSENSDAGEAASELVRATIGRSEEEDVLAADLYGLAGPLGWEAAQQIGALLVARGGSLELPVKRTPDFDVFRLLGGRSRDVSSDRINNIAEICRGEGQAEYLEREKKRIDDAAKQLTDLVNMSPEFVDAWEEERQIRTALDGCKGVMESIFENSWEVCKKALLGGKNEKDTGRFMDLLIAYRNYEWRKIWYNMVLPEVPRDPELGFEEPSGSSVRTSDIDVPVWRGVHAGEAVGIFNRFFRDRWGKAESGIVFDVNLYGPGFLRGLNEVGDAKKLVLVGHVPRVGQPYGGVQHPRARLWDVSSQMGWALTRLALNTTETEFLTIRESARAYARGFEGALAEAPGGFQRFPDADPIVGFAATRAARFLAACGVGGGLYARGERPVDALRAGGAGARSALMSKTNWIYERMLETIDKRLYSFKQIKSYTRVPVDPALELVLRESLNDDFDNLNPYYLAWLPKISVSDADPPPLQLGLDYVASSFRDTISFSLMFANEAYYTEAAVQHAVDIQNAKKTHPGSRPPNLSPAEWGVCVQENLASFLEHSYGLQADPGKALLKTGKYLHRALDALRVTLETPRRFYAQQLRAAAAFAPRSLAHLPPGDALLRRLQRLAEKLMLMKNGSEADVYDDVRNTLLEWWRVHDALGNAEREATLRLWFGSERRREDGCLVYAVLADPFMNPLPRTVMTDLVDVLTPGGSASRPGWRRSNILRGTQQMVRSLGAFLYAFYITAVWPQRASLDRTLSSEGLDDAVGLESDSDSSQVRKTVWIVTGGDFTQAVSAPAAPAGSAAAPTIARAKLGTRNNWKVLPGKDGGVRFATSDGRYLARSEDGLELILLTLPDDYPVTGAVRQCDWQLAPVLGAVTDVLIKVPGAETYLVTLTEPDLGMRSLKLRQIAVPGSKEALQAAAAAAAQELADATAALSQLPDVAALEAALNDAVSTRDRYFTLKGELPEGASQNARDFWEQQLEGARQEVERATQALAAAQDEAARDPEPAARARVAAAEARKAELDRLAQEEPGEVPPEHFFRFVYDGASARNITALEVQALAVAGSEQPAPDGVPS</sequence>
<evidence type="ECO:0000256" key="1">
    <source>
        <dbReference type="ARBA" id="ARBA00009005"/>
    </source>
</evidence>
<evidence type="ECO:0000313" key="6">
    <source>
        <dbReference type="Proteomes" id="UP000054558"/>
    </source>
</evidence>
<feature type="region of interest" description="Disordered" evidence="3">
    <location>
        <begin position="196"/>
        <end position="245"/>
    </location>
</feature>
<gene>
    <name evidence="5" type="ORF">KFL_000330230</name>
</gene>
<evidence type="ECO:0000256" key="3">
    <source>
        <dbReference type="SAM" id="MobiDB-lite"/>
    </source>
</evidence>
<dbReference type="InterPro" id="IPR011600">
    <property type="entry name" value="Pept_C14_caspase"/>
</dbReference>
<dbReference type="EMBL" id="DF236982">
    <property type="protein sequence ID" value="GAQ79577.1"/>
    <property type="molecule type" value="Genomic_DNA"/>
</dbReference>
<dbReference type="GO" id="GO:0005737">
    <property type="term" value="C:cytoplasm"/>
    <property type="evidence" value="ECO:0000318"/>
    <property type="project" value="GO_Central"/>
</dbReference>
<dbReference type="GO" id="GO:0004197">
    <property type="term" value="F:cysteine-type endopeptidase activity"/>
    <property type="evidence" value="ECO:0000318"/>
    <property type="project" value="GO_Central"/>
</dbReference>
<keyword evidence="2" id="KW-0175">Coiled coil</keyword>
<protein>
    <submittedName>
        <fullName evidence="5">Metacaspase</fullName>
    </submittedName>
</protein>
<keyword evidence="6" id="KW-1185">Reference proteome</keyword>
<dbReference type="InterPro" id="IPR050452">
    <property type="entry name" value="Metacaspase"/>
</dbReference>
<feature type="domain" description="Peptidase C14 caspase" evidence="4">
    <location>
        <begin position="40"/>
        <end position="325"/>
    </location>
</feature>
<evidence type="ECO:0000259" key="4">
    <source>
        <dbReference type="Pfam" id="PF00656"/>
    </source>
</evidence>
<dbReference type="GO" id="GO:0006508">
    <property type="term" value="P:proteolysis"/>
    <property type="evidence" value="ECO:0000318"/>
    <property type="project" value="GO_Central"/>
</dbReference>
<feature type="coiled-coil region" evidence="2">
    <location>
        <begin position="1821"/>
        <end position="1848"/>
    </location>
</feature>
<comment type="similarity">
    <text evidence="1">Belongs to the peptidase C14B family.</text>
</comment>
<accession>A0A1Y1HSP6</accession>
<feature type="compositionally biased region" description="Low complexity" evidence="3">
    <location>
        <begin position="631"/>
        <end position="640"/>
    </location>
</feature>
<dbReference type="PANTHER" id="PTHR48104">
    <property type="entry name" value="METACASPASE-4"/>
    <property type="match status" value="1"/>
</dbReference>
<name>A0A1Y1HSP6_KLENI</name>
<dbReference type="PANTHER" id="PTHR48104:SF30">
    <property type="entry name" value="METACASPASE-1"/>
    <property type="match status" value="1"/>
</dbReference>
<feature type="region of interest" description="Disordered" evidence="3">
    <location>
        <begin position="608"/>
        <end position="640"/>
    </location>
</feature>
<organism evidence="5 6">
    <name type="scientific">Klebsormidium nitens</name>
    <name type="common">Green alga</name>
    <name type="synonym">Ulothrix nitens</name>
    <dbReference type="NCBI Taxonomy" id="105231"/>
    <lineage>
        <taxon>Eukaryota</taxon>
        <taxon>Viridiplantae</taxon>
        <taxon>Streptophyta</taxon>
        <taxon>Klebsormidiophyceae</taxon>
        <taxon>Klebsormidiales</taxon>
        <taxon>Klebsormidiaceae</taxon>
        <taxon>Klebsormidium</taxon>
    </lineage>
</organism>
<proteinExistence type="inferred from homology"/>
<evidence type="ECO:0000313" key="5">
    <source>
        <dbReference type="EMBL" id="GAQ79577.1"/>
    </source>
</evidence>
<dbReference type="Pfam" id="PF00656">
    <property type="entry name" value="Peptidase_C14"/>
    <property type="match status" value="1"/>
</dbReference>
<dbReference type="Gene3D" id="3.40.50.12660">
    <property type="match status" value="1"/>
</dbReference>